<dbReference type="PANTHER" id="PTHR38450">
    <property type="entry name" value="STAGE V SPORULATION PROTEIN AC-RELATED"/>
    <property type="match status" value="1"/>
</dbReference>
<keyword evidence="3" id="KW-1185">Reference proteome</keyword>
<gene>
    <name evidence="2" type="ORF">GSF08_07680</name>
</gene>
<dbReference type="EMBL" id="WUUQ01000002">
    <property type="protein sequence ID" value="MXQ73818.1"/>
    <property type="molecule type" value="Genomic_DNA"/>
</dbReference>
<protein>
    <submittedName>
        <fullName evidence="2">SpoVA/SpoVAEb family sporulation membrane protein</fullName>
    </submittedName>
</protein>
<dbReference type="PANTHER" id="PTHR38450:SF1">
    <property type="entry name" value="STAGE V SPORULATION PROTEIN AC"/>
    <property type="match status" value="1"/>
</dbReference>
<comment type="caution">
    <text evidence="2">The sequence shown here is derived from an EMBL/GenBank/DDBJ whole genome shotgun (WGS) entry which is preliminary data.</text>
</comment>
<sequence length="146" mass="15515">MNERNLKQTAQKHVPKQNKGKQALIAFISGGCMGIFGQLLMLFYENFCGFSQKNAVAPMIVTVILITAILTGLGLFDKMAQICGAGLFIPISGFANSLTASAMEGRSEGPIYGIGGNMFKLAGSVLTYGIASAFIFGMIRYVLFGG</sequence>
<feature type="transmembrane region" description="Helical" evidence="1">
    <location>
        <begin position="23"/>
        <end position="44"/>
    </location>
</feature>
<dbReference type="RefSeq" id="WP_160625225.1">
    <property type="nucleotide sequence ID" value="NZ_WUUQ01000002.1"/>
</dbReference>
<feature type="transmembrane region" description="Helical" evidence="1">
    <location>
        <begin position="82"/>
        <end position="101"/>
    </location>
</feature>
<feature type="transmembrane region" description="Helical" evidence="1">
    <location>
        <begin position="121"/>
        <end position="143"/>
    </location>
</feature>
<proteinExistence type="predicted"/>
<dbReference type="InterPro" id="IPR005562">
    <property type="entry name" value="SpoVA"/>
</dbReference>
<feature type="transmembrane region" description="Helical" evidence="1">
    <location>
        <begin position="56"/>
        <end position="75"/>
    </location>
</feature>
<accession>A0A6N8U6K0</accession>
<reference evidence="2 3" key="1">
    <citation type="submission" date="2019-12" db="EMBL/GenBank/DDBJ databases">
        <authorList>
            <person name="Yang R."/>
        </authorList>
    </citation>
    <scope>NUCLEOTIDE SEQUENCE [LARGE SCALE GENOMIC DNA]</scope>
    <source>
        <strain evidence="2 3">DONG20-135</strain>
    </source>
</reference>
<evidence type="ECO:0000313" key="3">
    <source>
        <dbReference type="Proteomes" id="UP000434036"/>
    </source>
</evidence>
<keyword evidence="1" id="KW-0812">Transmembrane</keyword>
<dbReference type="Proteomes" id="UP000434036">
    <property type="component" value="Unassembled WGS sequence"/>
</dbReference>
<dbReference type="Pfam" id="PF03862">
    <property type="entry name" value="SpoVAC_SpoVAEB"/>
    <property type="match status" value="1"/>
</dbReference>
<organism evidence="2 3">
    <name type="scientific">Copranaerobaculum intestinale</name>
    <dbReference type="NCBI Taxonomy" id="2692629"/>
    <lineage>
        <taxon>Bacteria</taxon>
        <taxon>Bacillati</taxon>
        <taxon>Bacillota</taxon>
        <taxon>Erysipelotrichia</taxon>
        <taxon>Erysipelotrichales</taxon>
        <taxon>Erysipelotrichaceae</taxon>
        <taxon>Copranaerobaculum</taxon>
    </lineage>
</organism>
<evidence type="ECO:0000256" key="1">
    <source>
        <dbReference type="SAM" id="Phobius"/>
    </source>
</evidence>
<reference evidence="2 3" key="2">
    <citation type="submission" date="2020-01" db="EMBL/GenBank/DDBJ databases">
        <title>Clostridiaceae sp. nov. isolated from the gut of human by culturomics.</title>
        <authorList>
            <person name="Chang Y."/>
        </authorList>
    </citation>
    <scope>NUCLEOTIDE SEQUENCE [LARGE SCALE GENOMIC DNA]</scope>
    <source>
        <strain evidence="2 3">DONG20-135</strain>
    </source>
</reference>
<keyword evidence="1" id="KW-0472">Membrane</keyword>
<keyword evidence="1" id="KW-1133">Transmembrane helix</keyword>
<evidence type="ECO:0000313" key="2">
    <source>
        <dbReference type="EMBL" id="MXQ73818.1"/>
    </source>
</evidence>
<dbReference type="AlphaFoldDB" id="A0A6N8U6K0"/>
<dbReference type="PROSITE" id="PS51257">
    <property type="entry name" value="PROKAR_LIPOPROTEIN"/>
    <property type="match status" value="1"/>
</dbReference>
<name>A0A6N8U6K0_9FIRM</name>